<dbReference type="EMBL" id="JBBPBM010000024">
    <property type="protein sequence ID" value="KAK8541574.1"/>
    <property type="molecule type" value="Genomic_DNA"/>
</dbReference>
<keyword evidence="2" id="KW-1185">Reference proteome</keyword>
<proteinExistence type="predicted"/>
<dbReference type="Proteomes" id="UP001472677">
    <property type="component" value="Unassembled WGS sequence"/>
</dbReference>
<accession>A0ABR2DJG5</accession>
<protein>
    <submittedName>
        <fullName evidence="1">Uncharacterized protein</fullName>
    </submittedName>
</protein>
<organism evidence="1 2">
    <name type="scientific">Hibiscus sabdariffa</name>
    <name type="common">roselle</name>
    <dbReference type="NCBI Taxonomy" id="183260"/>
    <lineage>
        <taxon>Eukaryota</taxon>
        <taxon>Viridiplantae</taxon>
        <taxon>Streptophyta</taxon>
        <taxon>Embryophyta</taxon>
        <taxon>Tracheophyta</taxon>
        <taxon>Spermatophyta</taxon>
        <taxon>Magnoliopsida</taxon>
        <taxon>eudicotyledons</taxon>
        <taxon>Gunneridae</taxon>
        <taxon>Pentapetalae</taxon>
        <taxon>rosids</taxon>
        <taxon>malvids</taxon>
        <taxon>Malvales</taxon>
        <taxon>Malvaceae</taxon>
        <taxon>Malvoideae</taxon>
        <taxon>Hibiscus</taxon>
    </lineage>
</organism>
<name>A0ABR2DJG5_9ROSI</name>
<evidence type="ECO:0000313" key="1">
    <source>
        <dbReference type="EMBL" id="KAK8541574.1"/>
    </source>
</evidence>
<sequence length="94" mass="9909">MGSCGGMSGHVGFYPATNQHVIHGLTVQAALYLGFKFDIEALLSSGETPSSSSGNQFCAPLSLIMFHEQASVSIYLHAQCLSSLSNSFPPQPTC</sequence>
<evidence type="ECO:0000313" key="2">
    <source>
        <dbReference type="Proteomes" id="UP001472677"/>
    </source>
</evidence>
<reference evidence="1 2" key="1">
    <citation type="journal article" date="2024" name="G3 (Bethesda)">
        <title>Genome assembly of Hibiscus sabdariffa L. provides insights into metabolisms of medicinal natural products.</title>
        <authorList>
            <person name="Kim T."/>
        </authorList>
    </citation>
    <scope>NUCLEOTIDE SEQUENCE [LARGE SCALE GENOMIC DNA]</scope>
    <source>
        <strain evidence="1">TK-2024</strain>
        <tissue evidence="1">Old leaves</tissue>
    </source>
</reference>
<comment type="caution">
    <text evidence="1">The sequence shown here is derived from an EMBL/GenBank/DDBJ whole genome shotgun (WGS) entry which is preliminary data.</text>
</comment>
<gene>
    <name evidence="1" type="ORF">V6N12_014203</name>
</gene>